<gene>
    <name evidence="1" type="ORF">ACFFH7_12175</name>
</gene>
<organism evidence="1 2">
    <name type="scientific">Kutzneria chonburiensis</name>
    <dbReference type="NCBI Taxonomy" id="1483604"/>
    <lineage>
        <taxon>Bacteria</taxon>
        <taxon>Bacillati</taxon>
        <taxon>Actinomycetota</taxon>
        <taxon>Actinomycetes</taxon>
        <taxon>Pseudonocardiales</taxon>
        <taxon>Pseudonocardiaceae</taxon>
        <taxon>Kutzneria</taxon>
    </lineage>
</organism>
<dbReference type="Proteomes" id="UP001589810">
    <property type="component" value="Unassembled WGS sequence"/>
</dbReference>
<keyword evidence="2" id="KW-1185">Reference proteome</keyword>
<protein>
    <submittedName>
        <fullName evidence="1">Uncharacterized protein</fullName>
    </submittedName>
</protein>
<evidence type="ECO:0000313" key="1">
    <source>
        <dbReference type="EMBL" id="MFC0542244.1"/>
    </source>
</evidence>
<dbReference type="RefSeq" id="WP_273942948.1">
    <property type="nucleotide sequence ID" value="NZ_CP097263.1"/>
</dbReference>
<comment type="caution">
    <text evidence="1">The sequence shown here is derived from an EMBL/GenBank/DDBJ whole genome shotgun (WGS) entry which is preliminary data.</text>
</comment>
<evidence type="ECO:0000313" key="2">
    <source>
        <dbReference type="Proteomes" id="UP001589810"/>
    </source>
</evidence>
<name>A0ABV6MPK7_9PSEU</name>
<dbReference type="EMBL" id="JBHLUD010000003">
    <property type="protein sequence ID" value="MFC0542244.1"/>
    <property type="molecule type" value="Genomic_DNA"/>
</dbReference>
<reference evidence="1 2" key="1">
    <citation type="submission" date="2024-09" db="EMBL/GenBank/DDBJ databases">
        <authorList>
            <person name="Sun Q."/>
            <person name="Mori K."/>
        </authorList>
    </citation>
    <scope>NUCLEOTIDE SEQUENCE [LARGE SCALE GENOMIC DNA]</scope>
    <source>
        <strain evidence="1 2">TBRC 1432</strain>
    </source>
</reference>
<accession>A0ABV6MPK7</accession>
<sequence>MRLIADGVTPNERLVLANELETDDGLTFVLDRPLFLLVGDRLDLENRDPVVLRASGGRFTPPGSWERRCYSWRLK</sequence>
<proteinExistence type="predicted"/>